<name>A0ABQ3WBV8_9ACTN</name>
<evidence type="ECO:0008006" key="13">
    <source>
        <dbReference type="Google" id="ProtNLM"/>
    </source>
</evidence>
<evidence type="ECO:0000259" key="10">
    <source>
        <dbReference type="PROSITE" id="PS50192"/>
    </source>
</evidence>
<dbReference type="SMART" id="SM00283">
    <property type="entry name" value="MA"/>
    <property type="match status" value="1"/>
</dbReference>
<dbReference type="Pfam" id="PF00015">
    <property type="entry name" value="MCPsignal"/>
    <property type="match status" value="1"/>
</dbReference>
<dbReference type="SUPFAM" id="SSF58104">
    <property type="entry name" value="Methyl-accepting chemotaxis protein (MCP) signaling domain"/>
    <property type="match status" value="1"/>
</dbReference>
<sequence>MFQVALLRMTVGRKLAALAGTGLFAASMISGATYVRLGTIESSNELRKQLNSANSALIDLDKQQIAITRAERDAMLVTDPALKAAVNDELTAAKKSIDADWNSIAALNLPAELRTNLDALKSDYTEFIRGVDQQIDHLSSIDPGSAEAMAAGQAVLKTESERATGIEQKIIASRDLVEKDVDAARVASTTVINNLKMRTLIFLGLAWAVLIAIGVMISRSITGPLRLMVDALDRVAKRDLTTTVVVNSRDEIGDMAARLGRAVQGMREAISTIGETSRTLTGAATELTAVSTQLGDNAEETSAQAGAVSVAAEQVSANVETMSAATEEMTSSIMEISRSASGAAAVATGAVSTAQDAAATVKRLDQASGEIGSILMVIKTIAEQTNLLALNATIEAARAGEMGKGFAVVASEVKDLAQETARATEDISQKTTAIQSSTAEVTEAITRIAGVVDQVNELQTTIAAAVEEQSATASEISRNVGQVAAGSNEIAQNITGVATTAGSTSQGASATRHSATELAGMATRVDELLRTFTY</sequence>
<dbReference type="EMBL" id="BOMF01000012">
    <property type="protein sequence ID" value="GID43517.1"/>
    <property type="molecule type" value="Genomic_DNA"/>
</dbReference>
<feature type="domain" description="Methyl-accepting transducer" evidence="9">
    <location>
        <begin position="283"/>
        <end position="505"/>
    </location>
</feature>
<comment type="caution">
    <text evidence="12">The sequence shown here is derived from an EMBL/GenBank/DDBJ whole genome shotgun (WGS) entry which is preliminary data.</text>
</comment>
<evidence type="ECO:0000256" key="1">
    <source>
        <dbReference type="ARBA" id="ARBA00004429"/>
    </source>
</evidence>
<dbReference type="InterPro" id="IPR035440">
    <property type="entry name" value="4HB_MCP_dom_sf"/>
</dbReference>
<evidence type="ECO:0000256" key="5">
    <source>
        <dbReference type="ARBA" id="ARBA00023224"/>
    </source>
</evidence>
<dbReference type="CDD" id="cd06225">
    <property type="entry name" value="HAMP"/>
    <property type="match status" value="1"/>
</dbReference>
<gene>
    <name evidence="12" type="ORF">Aca07nite_07920</name>
</gene>
<dbReference type="PROSITE" id="PS50885">
    <property type="entry name" value="HAMP"/>
    <property type="match status" value="1"/>
</dbReference>
<dbReference type="InterPro" id="IPR003660">
    <property type="entry name" value="HAMP_dom"/>
</dbReference>
<dbReference type="InterPro" id="IPR004089">
    <property type="entry name" value="MCPsignal_dom"/>
</dbReference>
<dbReference type="InterPro" id="IPR000727">
    <property type="entry name" value="T_SNARE_dom"/>
</dbReference>
<feature type="domain" description="HAMP" evidence="11">
    <location>
        <begin position="219"/>
        <end position="271"/>
    </location>
</feature>
<dbReference type="PROSITE" id="PS50192">
    <property type="entry name" value="T_SNARE"/>
    <property type="match status" value="1"/>
</dbReference>
<evidence type="ECO:0000259" key="9">
    <source>
        <dbReference type="PROSITE" id="PS50111"/>
    </source>
</evidence>
<keyword evidence="5 7" id="KW-0807">Transducer</keyword>
<evidence type="ECO:0000256" key="3">
    <source>
        <dbReference type="ARBA" id="ARBA00022692"/>
    </source>
</evidence>
<proteinExistence type="inferred from homology"/>
<keyword evidence="8" id="KW-0472">Membrane</keyword>
<dbReference type="PANTHER" id="PTHR32089:SF112">
    <property type="entry name" value="LYSOZYME-LIKE PROTEIN-RELATED"/>
    <property type="match status" value="1"/>
</dbReference>
<dbReference type="Pfam" id="PF00672">
    <property type="entry name" value="HAMP"/>
    <property type="match status" value="1"/>
</dbReference>
<dbReference type="PROSITE" id="PS50111">
    <property type="entry name" value="CHEMOTAXIS_TRANSDUC_2"/>
    <property type="match status" value="1"/>
</dbReference>
<comment type="subcellular location">
    <subcellularLocation>
        <location evidence="1">Cell inner membrane</location>
        <topology evidence="1">Multi-pass membrane protein</topology>
    </subcellularLocation>
</comment>
<evidence type="ECO:0000256" key="4">
    <source>
        <dbReference type="ARBA" id="ARBA00022989"/>
    </source>
</evidence>
<dbReference type="SUPFAM" id="SSF47170">
    <property type="entry name" value="Aspartate receptor, ligand-binding domain"/>
    <property type="match status" value="1"/>
</dbReference>
<evidence type="ECO:0000256" key="8">
    <source>
        <dbReference type="SAM" id="Phobius"/>
    </source>
</evidence>
<organism evidence="12">
    <name type="scientific">Actinoplanes campanulatus</name>
    <dbReference type="NCBI Taxonomy" id="113559"/>
    <lineage>
        <taxon>Bacteria</taxon>
        <taxon>Bacillati</taxon>
        <taxon>Actinomycetota</taxon>
        <taxon>Actinomycetes</taxon>
        <taxon>Micromonosporales</taxon>
        <taxon>Micromonosporaceae</taxon>
        <taxon>Actinoplanes</taxon>
    </lineage>
</organism>
<feature type="domain" description="T-SNARE coiled-coil homology" evidence="10">
    <location>
        <begin position="435"/>
        <end position="497"/>
    </location>
</feature>
<evidence type="ECO:0000313" key="12">
    <source>
        <dbReference type="EMBL" id="GID43517.1"/>
    </source>
</evidence>
<protein>
    <recommendedName>
        <fullName evidence="13">Methyl-accepting chemotaxis protein</fullName>
    </recommendedName>
</protein>
<keyword evidence="4 8" id="KW-1133">Transmembrane helix</keyword>
<evidence type="ECO:0000256" key="7">
    <source>
        <dbReference type="PROSITE-ProRule" id="PRU00284"/>
    </source>
</evidence>
<keyword evidence="2" id="KW-0997">Cell inner membrane</keyword>
<comment type="similarity">
    <text evidence="6">Belongs to the methyl-accepting chemotaxis (MCP) protein family.</text>
</comment>
<dbReference type="PANTHER" id="PTHR32089">
    <property type="entry name" value="METHYL-ACCEPTING CHEMOTAXIS PROTEIN MCPB"/>
    <property type="match status" value="1"/>
</dbReference>
<reference evidence="12" key="1">
    <citation type="submission" date="2021-01" db="EMBL/GenBank/DDBJ databases">
        <title>Whole genome shotgun sequence of Actinoplanes capillaceus NBRC 16408.</title>
        <authorList>
            <person name="Komaki H."/>
            <person name="Tamura T."/>
        </authorList>
    </citation>
    <scope>NUCLEOTIDE SEQUENCE [LARGE SCALE GENOMIC DNA]</scope>
    <source>
        <strain evidence="12">NBRC 16408</strain>
    </source>
</reference>
<accession>A0ABQ3WBV8</accession>
<dbReference type="PRINTS" id="PR00260">
    <property type="entry name" value="CHEMTRNSDUCR"/>
</dbReference>
<evidence type="ECO:0000256" key="2">
    <source>
        <dbReference type="ARBA" id="ARBA00022519"/>
    </source>
</evidence>
<keyword evidence="3 8" id="KW-0812">Transmembrane</keyword>
<evidence type="ECO:0000256" key="6">
    <source>
        <dbReference type="ARBA" id="ARBA00029447"/>
    </source>
</evidence>
<evidence type="ECO:0000259" key="11">
    <source>
        <dbReference type="PROSITE" id="PS50885"/>
    </source>
</evidence>
<dbReference type="InterPro" id="IPR004090">
    <property type="entry name" value="Chemotax_Me-accpt_rcpt"/>
</dbReference>
<feature type="transmembrane region" description="Helical" evidence="8">
    <location>
        <begin position="200"/>
        <end position="218"/>
    </location>
</feature>
<dbReference type="SMART" id="SM00304">
    <property type="entry name" value="HAMP"/>
    <property type="match status" value="1"/>
</dbReference>
<dbReference type="Gene3D" id="1.10.287.950">
    <property type="entry name" value="Methyl-accepting chemotaxis protein"/>
    <property type="match status" value="1"/>
</dbReference>
<keyword evidence="2" id="KW-1003">Cell membrane</keyword>